<proteinExistence type="inferred from homology"/>
<reference evidence="4" key="1">
    <citation type="submission" date="2018-05" db="EMBL/GenBank/DDBJ databases">
        <authorList>
            <person name="Lanie J.A."/>
            <person name="Ng W.-L."/>
            <person name="Kazmierczak K.M."/>
            <person name="Andrzejewski T.M."/>
            <person name="Davidsen T.M."/>
            <person name="Wayne K.J."/>
            <person name="Tettelin H."/>
            <person name="Glass J.I."/>
            <person name="Rusch D."/>
            <person name="Podicherti R."/>
            <person name="Tsui H.-C.T."/>
            <person name="Winkler M.E."/>
        </authorList>
    </citation>
    <scope>NUCLEOTIDE SEQUENCE</scope>
</reference>
<protein>
    <recommendedName>
        <fullName evidence="3">Class II aldolase/adducin N-terminal domain-containing protein</fullName>
    </recommendedName>
</protein>
<dbReference type="GO" id="GO:0016491">
    <property type="term" value="F:oxidoreductase activity"/>
    <property type="evidence" value="ECO:0007669"/>
    <property type="project" value="UniProtKB-KW"/>
</dbReference>
<evidence type="ECO:0000259" key="3">
    <source>
        <dbReference type="SMART" id="SM01007"/>
    </source>
</evidence>
<comment type="similarity">
    <text evidence="1">Belongs to the short-chain dehydrogenases/reductases (SDR) family.</text>
</comment>
<dbReference type="PRINTS" id="PR00081">
    <property type="entry name" value="GDHRDH"/>
</dbReference>
<dbReference type="PANTHER" id="PTHR24321">
    <property type="entry name" value="DEHYDROGENASES, SHORT CHAIN"/>
    <property type="match status" value="1"/>
</dbReference>
<dbReference type="SUPFAM" id="SSF51735">
    <property type="entry name" value="NAD(P)-binding Rossmann-fold domains"/>
    <property type="match status" value="1"/>
</dbReference>
<dbReference type="Gene3D" id="3.40.225.10">
    <property type="entry name" value="Class II aldolase/adducin N-terminal domain"/>
    <property type="match status" value="1"/>
</dbReference>
<dbReference type="EMBL" id="UINC01014502">
    <property type="protein sequence ID" value="SVA61817.1"/>
    <property type="molecule type" value="Genomic_DNA"/>
</dbReference>
<evidence type="ECO:0000313" key="4">
    <source>
        <dbReference type="EMBL" id="SVA61817.1"/>
    </source>
</evidence>
<dbReference type="Pfam" id="PF13561">
    <property type="entry name" value="adh_short_C2"/>
    <property type="match status" value="1"/>
</dbReference>
<dbReference type="PANTHER" id="PTHR24321:SF14">
    <property type="entry name" value="SHORT-CHAIN TYPE DEHYDROGENASE_REDUCTASE BLR2146-RELATED"/>
    <property type="match status" value="1"/>
</dbReference>
<dbReference type="InterPro" id="IPR002347">
    <property type="entry name" value="SDR_fam"/>
</dbReference>
<dbReference type="InterPro" id="IPR020904">
    <property type="entry name" value="Sc_DH/Rdtase_CS"/>
</dbReference>
<evidence type="ECO:0000256" key="2">
    <source>
        <dbReference type="ARBA" id="ARBA00023002"/>
    </source>
</evidence>
<dbReference type="SUPFAM" id="SSF53639">
    <property type="entry name" value="AraD/HMP-PK domain-like"/>
    <property type="match status" value="1"/>
</dbReference>
<dbReference type="InterPro" id="IPR036409">
    <property type="entry name" value="Aldolase_II/adducin_N_sf"/>
</dbReference>
<organism evidence="4">
    <name type="scientific">marine metagenome</name>
    <dbReference type="NCBI Taxonomy" id="408172"/>
    <lineage>
        <taxon>unclassified sequences</taxon>
        <taxon>metagenomes</taxon>
        <taxon>ecological metagenomes</taxon>
    </lineage>
</organism>
<dbReference type="InterPro" id="IPR001303">
    <property type="entry name" value="Aldolase_II/adducin_N"/>
</dbReference>
<dbReference type="SMART" id="SM01007">
    <property type="entry name" value="Aldolase_II"/>
    <property type="match status" value="1"/>
</dbReference>
<dbReference type="InterPro" id="IPR036291">
    <property type="entry name" value="NAD(P)-bd_dom_sf"/>
</dbReference>
<dbReference type="AlphaFoldDB" id="A0A381XCA2"/>
<keyword evidence="2" id="KW-0560">Oxidoreductase</keyword>
<sequence>MGSLKVDGLTALNLHRLRELLELDELSDVDMMRELAAAKFDPGAPNPSVETLLHAFLPYPAVQHSHADVIVTLTNLASPDALVREVYGDDVVVIPYVMPGFDLAREVRSTWSEQAHEGTLGMVLCNHGLFTFGEDSETAYRRHADLIERAVAWLDREAPIAPPVGAELPEVLLTDLARLRCHLSQVAGEPMVVGRHTGPTVSAFLARPDLASLAGRGPLTPDHVIRTKRIPMIGSTGEVIEAYAEAYRQYVKQHRDRASTELTEIDPAPRVVLDPELGMLTVGRTATAARIASDIYHHTIPVLCRAEDHLGGYQALPAHELFDVEYWDLEQAKLRRGGPAPDLAGSVAVVTGAASGIGRACAEELLQRGAAVVGIDRAAEVVTAGEGDAWLGIEADVTDSEAVGGAVRSTVEHFGGIDIVVVAAGIFGPSTSLDTLTSEEWRRVMAVNVDSVQIFFGLVGPLLALSPIGGRVAVVGSKNVPAPGQGAAAYSASKAALQQLCRVAALEWAADGVRINVVHPDAVFDTGLWNDELIAERAAQYGLTPEEYRRRNLLSAEITSRLVARSTVALCTDDFAATTGAQVPIDGGSERVI</sequence>
<accession>A0A381XCA2</accession>
<gene>
    <name evidence="4" type="ORF">METZ01_LOCUS114671</name>
</gene>
<name>A0A381XCA2_9ZZZZ</name>
<dbReference type="PROSITE" id="PS00061">
    <property type="entry name" value="ADH_SHORT"/>
    <property type="match status" value="1"/>
</dbReference>
<evidence type="ECO:0000256" key="1">
    <source>
        <dbReference type="ARBA" id="ARBA00006484"/>
    </source>
</evidence>
<dbReference type="Gene3D" id="3.40.50.720">
    <property type="entry name" value="NAD(P)-binding Rossmann-like Domain"/>
    <property type="match status" value="1"/>
</dbReference>
<feature type="domain" description="Class II aldolase/adducin N-terminal" evidence="3">
    <location>
        <begin position="7"/>
        <end position="154"/>
    </location>
</feature>
<dbReference type="FunFam" id="3.40.50.720:FF:000084">
    <property type="entry name" value="Short-chain dehydrogenase reductase"/>
    <property type="match status" value="1"/>
</dbReference>
<dbReference type="Pfam" id="PF00596">
    <property type="entry name" value="Aldolase_II"/>
    <property type="match status" value="1"/>
</dbReference>